<organism evidence="1 2">
    <name type="scientific">Hypsibius exemplaris</name>
    <name type="common">Freshwater tardigrade</name>
    <dbReference type="NCBI Taxonomy" id="2072580"/>
    <lineage>
        <taxon>Eukaryota</taxon>
        <taxon>Metazoa</taxon>
        <taxon>Ecdysozoa</taxon>
        <taxon>Tardigrada</taxon>
        <taxon>Eutardigrada</taxon>
        <taxon>Parachela</taxon>
        <taxon>Hypsibioidea</taxon>
        <taxon>Hypsibiidae</taxon>
        <taxon>Hypsibius</taxon>
    </lineage>
</organism>
<name>A0A1W0WW61_HYPEX</name>
<evidence type="ECO:0000313" key="2">
    <source>
        <dbReference type="Proteomes" id="UP000192578"/>
    </source>
</evidence>
<keyword evidence="2" id="KW-1185">Reference proteome</keyword>
<evidence type="ECO:0000313" key="1">
    <source>
        <dbReference type="EMBL" id="OQV19442.1"/>
    </source>
</evidence>
<gene>
    <name evidence="1" type="ORF">BV898_06556</name>
</gene>
<dbReference type="AlphaFoldDB" id="A0A1W0WW61"/>
<dbReference type="EMBL" id="MTYJ01000039">
    <property type="protein sequence ID" value="OQV19442.1"/>
    <property type="molecule type" value="Genomic_DNA"/>
</dbReference>
<comment type="caution">
    <text evidence="1">The sequence shown here is derived from an EMBL/GenBank/DDBJ whole genome shotgun (WGS) entry which is preliminary data.</text>
</comment>
<reference evidence="2" key="1">
    <citation type="submission" date="2017-01" db="EMBL/GenBank/DDBJ databases">
        <title>Comparative genomics of anhydrobiosis in the tardigrade Hypsibius dujardini.</title>
        <authorList>
            <person name="Yoshida Y."/>
            <person name="Koutsovoulos G."/>
            <person name="Laetsch D."/>
            <person name="Stevens L."/>
            <person name="Kumar S."/>
            <person name="Horikawa D."/>
            <person name="Ishino K."/>
            <person name="Komine S."/>
            <person name="Tomita M."/>
            <person name="Blaxter M."/>
            <person name="Arakawa K."/>
        </authorList>
    </citation>
    <scope>NUCLEOTIDE SEQUENCE [LARGE SCALE GENOMIC DNA]</scope>
    <source>
        <strain evidence="2">Z151</strain>
    </source>
</reference>
<accession>A0A1W0WW61</accession>
<sequence>MTTSTKEEEALTLMKAVLETEGEEGYGTVNGVRFDMEPRPVKWSKDVIDRFRRIKFNEEIWPRLEGLKPDEPDMF</sequence>
<dbReference type="Proteomes" id="UP000192578">
    <property type="component" value="Unassembled WGS sequence"/>
</dbReference>
<protein>
    <submittedName>
        <fullName evidence="1">Uncharacterized protein</fullName>
    </submittedName>
</protein>
<proteinExistence type="predicted"/>